<dbReference type="AlphaFoldDB" id="A0A0N5BP38"/>
<sequence length="115" mass="13309">MSKTVRNKKTPKYDNVTLSGNLLCDYCDGNPVAIALYNNGEILDLYNKDCNRSFYINRYLSLSSPRNFTGDFYYMCNGTRLEQLNKPATYVGDFSYVDYYGFGPIILRKNYKTIN</sequence>
<protein>
    <submittedName>
        <fullName evidence="2">Orfan</fullName>
    </submittedName>
</protein>
<dbReference type="WBParaSite" id="SPAL_0000766568.1">
    <property type="protein sequence ID" value="SPAL_0000766568.1"/>
    <property type="gene ID" value="SPAL_0000766568"/>
</dbReference>
<dbReference type="Proteomes" id="UP000046392">
    <property type="component" value="Unplaced"/>
</dbReference>
<proteinExistence type="predicted"/>
<organism evidence="1 2">
    <name type="scientific">Strongyloides papillosus</name>
    <name type="common">Intestinal threadworm</name>
    <dbReference type="NCBI Taxonomy" id="174720"/>
    <lineage>
        <taxon>Eukaryota</taxon>
        <taxon>Metazoa</taxon>
        <taxon>Ecdysozoa</taxon>
        <taxon>Nematoda</taxon>
        <taxon>Chromadorea</taxon>
        <taxon>Rhabditida</taxon>
        <taxon>Tylenchina</taxon>
        <taxon>Panagrolaimomorpha</taxon>
        <taxon>Strongyloidoidea</taxon>
        <taxon>Strongyloididae</taxon>
        <taxon>Strongyloides</taxon>
    </lineage>
</organism>
<name>A0A0N5BP38_STREA</name>
<reference evidence="2" key="1">
    <citation type="submission" date="2017-02" db="UniProtKB">
        <authorList>
            <consortium name="WormBaseParasite"/>
        </authorList>
    </citation>
    <scope>IDENTIFICATION</scope>
</reference>
<evidence type="ECO:0000313" key="2">
    <source>
        <dbReference type="WBParaSite" id="SPAL_0000766568.1"/>
    </source>
</evidence>
<keyword evidence="1" id="KW-1185">Reference proteome</keyword>
<evidence type="ECO:0000313" key="1">
    <source>
        <dbReference type="Proteomes" id="UP000046392"/>
    </source>
</evidence>
<accession>A0A0N5BP38</accession>